<evidence type="ECO:0008006" key="3">
    <source>
        <dbReference type="Google" id="ProtNLM"/>
    </source>
</evidence>
<gene>
    <name evidence="1" type="ORF">DI536_29930</name>
</gene>
<name>A0A2W5SUL4_9BACT</name>
<comment type="caution">
    <text evidence="1">The sequence shown here is derived from an EMBL/GenBank/DDBJ whole genome shotgun (WGS) entry which is preliminary data.</text>
</comment>
<evidence type="ECO:0000313" key="1">
    <source>
        <dbReference type="EMBL" id="PZR06580.1"/>
    </source>
</evidence>
<accession>A0A2W5SUL4</accession>
<sequence length="154" mass="16605">MTHEEAEAELSAWLDGELPAERAGAVEAAVAADARLSALAQKLRESKSLLASLEAPAPSSRLRANVLSAIAAPSPQPWWRSWLTVPRVSLGALAAAALISAFLWSRPDPETPDVDRLLVAQNLDLLEDYEVMSLRDPEDLEVIAAMNELQEATP</sequence>
<evidence type="ECO:0000313" key="2">
    <source>
        <dbReference type="Proteomes" id="UP000249061"/>
    </source>
</evidence>
<organism evidence="1 2">
    <name type="scientific">Archangium gephyra</name>
    <dbReference type="NCBI Taxonomy" id="48"/>
    <lineage>
        <taxon>Bacteria</taxon>
        <taxon>Pseudomonadati</taxon>
        <taxon>Myxococcota</taxon>
        <taxon>Myxococcia</taxon>
        <taxon>Myxococcales</taxon>
        <taxon>Cystobacterineae</taxon>
        <taxon>Archangiaceae</taxon>
        <taxon>Archangium</taxon>
    </lineage>
</organism>
<dbReference type="Proteomes" id="UP000249061">
    <property type="component" value="Unassembled WGS sequence"/>
</dbReference>
<dbReference type="AlphaFoldDB" id="A0A2W5SUL4"/>
<proteinExistence type="predicted"/>
<protein>
    <recommendedName>
        <fullName evidence="3">Anti-sigma factor</fullName>
    </recommendedName>
</protein>
<reference evidence="1 2" key="1">
    <citation type="submission" date="2017-08" db="EMBL/GenBank/DDBJ databases">
        <title>Infants hospitalized years apart are colonized by the same room-sourced microbial strains.</title>
        <authorList>
            <person name="Brooks B."/>
            <person name="Olm M.R."/>
            <person name="Firek B.A."/>
            <person name="Baker R."/>
            <person name="Thomas B.C."/>
            <person name="Morowitz M.J."/>
            <person name="Banfield J.F."/>
        </authorList>
    </citation>
    <scope>NUCLEOTIDE SEQUENCE [LARGE SCALE GENOMIC DNA]</scope>
    <source>
        <strain evidence="1">S2_003_000_R2_14</strain>
    </source>
</reference>
<dbReference type="EMBL" id="QFQP01000037">
    <property type="protein sequence ID" value="PZR06580.1"/>
    <property type="molecule type" value="Genomic_DNA"/>
</dbReference>